<dbReference type="SMART" id="SM00226">
    <property type="entry name" value="LMWPc"/>
    <property type="match status" value="1"/>
</dbReference>
<accession>A0A656YYE0</accession>
<evidence type="ECO:0000259" key="1">
    <source>
        <dbReference type="SMART" id="SM00226"/>
    </source>
</evidence>
<dbReference type="SUPFAM" id="SSF52788">
    <property type="entry name" value="Phosphotyrosine protein phosphatases I"/>
    <property type="match status" value="1"/>
</dbReference>
<evidence type="ECO:0000313" key="3">
    <source>
        <dbReference type="Proteomes" id="UP000070257"/>
    </source>
</evidence>
<organism evidence="2 3">
    <name type="scientific">candidate division MSBL1 archaeon SCGC-AAA259J03</name>
    <dbReference type="NCBI Taxonomy" id="1698269"/>
    <lineage>
        <taxon>Archaea</taxon>
        <taxon>Methanobacteriati</taxon>
        <taxon>Methanobacteriota</taxon>
        <taxon>candidate division MSBL1</taxon>
    </lineage>
</organism>
<gene>
    <name evidence="2" type="ORF">AKJ39_03570</name>
</gene>
<proteinExistence type="predicted"/>
<dbReference type="Pfam" id="PF01451">
    <property type="entry name" value="LMWPc"/>
    <property type="match status" value="1"/>
</dbReference>
<protein>
    <recommendedName>
        <fullName evidence="1">Phosphotyrosine protein phosphatase I domain-containing protein</fullName>
    </recommendedName>
</protein>
<sequence length="132" mass="15726">MNVLFVCRGNLQRSPTAEDILRERAGDEVDVKSAGVNRNARTRVDMDLLKWADRIYVMTEGIRNRIEKEFRESLDYGEIKVFGIPDRYRRGEPRLKRRLYEEFSRDSFLSQFVEENDFEGFEGEDSVFNWFL</sequence>
<dbReference type="InterPro" id="IPR023485">
    <property type="entry name" value="Ptyr_pPase"/>
</dbReference>
<dbReference type="EMBL" id="LHXT01000061">
    <property type="protein sequence ID" value="KXA97224.1"/>
    <property type="molecule type" value="Genomic_DNA"/>
</dbReference>
<comment type="caution">
    <text evidence="2">The sequence shown here is derived from an EMBL/GenBank/DDBJ whole genome shotgun (WGS) entry which is preliminary data.</text>
</comment>
<evidence type="ECO:0000313" key="2">
    <source>
        <dbReference type="EMBL" id="KXA97224.1"/>
    </source>
</evidence>
<feature type="domain" description="Phosphotyrosine protein phosphatase I" evidence="1">
    <location>
        <begin position="1"/>
        <end position="115"/>
    </location>
</feature>
<name>A0A656YYE0_9EURY</name>
<dbReference type="AlphaFoldDB" id="A0A656YYE0"/>
<dbReference type="Gene3D" id="3.40.50.2300">
    <property type="match status" value="1"/>
</dbReference>
<dbReference type="Proteomes" id="UP000070257">
    <property type="component" value="Unassembled WGS sequence"/>
</dbReference>
<dbReference type="InterPro" id="IPR036196">
    <property type="entry name" value="Ptyr_pPase_sf"/>
</dbReference>
<reference evidence="2 3" key="1">
    <citation type="journal article" date="2016" name="Sci. Rep.">
        <title>Metabolic traits of an uncultured archaeal lineage -MSBL1- from brine pools of the Red Sea.</title>
        <authorList>
            <person name="Mwirichia R."/>
            <person name="Alam I."/>
            <person name="Rashid M."/>
            <person name="Vinu M."/>
            <person name="Ba-Alawi W."/>
            <person name="Anthony Kamau A."/>
            <person name="Kamanda Ngugi D."/>
            <person name="Goker M."/>
            <person name="Klenk H.P."/>
            <person name="Bajic V."/>
            <person name="Stingl U."/>
        </authorList>
    </citation>
    <scope>NUCLEOTIDE SEQUENCE [LARGE SCALE GENOMIC DNA]</scope>
    <source>
        <strain evidence="2">SCGC-AAA259J03</strain>
    </source>
</reference>
<keyword evidence="3" id="KW-1185">Reference proteome</keyword>